<dbReference type="Proteomes" id="UP000010953">
    <property type="component" value="Unassembled WGS sequence"/>
</dbReference>
<dbReference type="InterPro" id="IPR050322">
    <property type="entry name" value="Fe-S_cluster_asmbl/transfer"/>
</dbReference>
<name>M7XC08_9BACT</name>
<dbReference type="PANTHER" id="PTHR10072:SF41">
    <property type="entry name" value="IRON-SULFUR CLUSTER ASSEMBLY 1 HOMOLOG, MITOCHONDRIAL"/>
    <property type="match status" value="1"/>
</dbReference>
<reference evidence="3" key="1">
    <citation type="submission" date="2013-01" db="EMBL/GenBank/DDBJ databases">
        <title>Genome assembly of Mariniradius saccharolyticus AK6.</title>
        <authorList>
            <person name="Vaidya B."/>
            <person name="Khatri I."/>
            <person name="Tanuku N.R.S."/>
            <person name="Subramanian S."/>
            <person name="Pinnaka A."/>
        </authorList>
    </citation>
    <scope>NUCLEOTIDE SEQUENCE [LARGE SCALE GENOMIC DNA]</scope>
    <source>
        <strain evidence="3">AK6</strain>
    </source>
</reference>
<dbReference type="Pfam" id="PF01521">
    <property type="entry name" value="Fe-S_biosyn"/>
    <property type="match status" value="1"/>
</dbReference>
<comment type="caution">
    <text evidence="3">The sequence shown here is derived from an EMBL/GenBank/DDBJ whole genome shotgun (WGS) entry which is preliminary data.</text>
</comment>
<dbReference type="InParanoid" id="M7XC08"/>
<dbReference type="InterPro" id="IPR035903">
    <property type="entry name" value="HesB-like_dom_sf"/>
</dbReference>
<feature type="domain" description="Core" evidence="2">
    <location>
        <begin position="24"/>
        <end position="116"/>
    </location>
</feature>
<dbReference type="AlphaFoldDB" id="M7XC08"/>
<comment type="similarity">
    <text evidence="1">Belongs to the HesB/IscA family.</text>
</comment>
<keyword evidence="4" id="KW-1185">Reference proteome</keyword>
<gene>
    <name evidence="3" type="ORF">C943_02851</name>
</gene>
<dbReference type="GO" id="GO:0005737">
    <property type="term" value="C:cytoplasm"/>
    <property type="evidence" value="ECO:0007669"/>
    <property type="project" value="TreeGrafter"/>
</dbReference>
<dbReference type="SUPFAM" id="SSF89360">
    <property type="entry name" value="HesB-like domain"/>
    <property type="match status" value="1"/>
</dbReference>
<accession>M7XC08</accession>
<dbReference type="GO" id="GO:0051537">
    <property type="term" value="F:2 iron, 2 sulfur cluster binding"/>
    <property type="evidence" value="ECO:0007669"/>
    <property type="project" value="TreeGrafter"/>
</dbReference>
<dbReference type="PANTHER" id="PTHR10072">
    <property type="entry name" value="IRON-SULFUR CLUSTER ASSEMBLY PROTEIN"/>
    <property type="match status" value="1"/>
</dbReference>
<dbReference type="GO" id="GO:0016226">
    <property type="term" value="P:iron-sulfur cluster assembly"/>
    <property type="evidence" value="ECO:0007669"/>
    <property type="project" value="InterPro"/>
</dbReference>
<dbReference type="EMBL" id="AMZY02000003">
    <property type="protein sequence ID" value="EMS34960.1"/>
    <property type="molecule type" value="Genomic_DNA"/>
</dbReference>
<evidence type="ECO:0000259" key="2">
    <source>
        <dbReference type="Pfam" id="PF01521"/>
    </source>
</evidence>
<dbReference type="eggNOG" id="COG0316">
    <property type="taxonomic scope" value="Bacteria"/>
</dbReference>
<dbReference type="InterPro" id="IPR016092">
    <property type="entry name" value="ATAP"/>
</dbReference>
<evidence type="ECO:0000313" key="3">
    <source>
        <dbReference type="EMBL" id="EMS34960.1"/>
    </source>
</evidence>
<evidence type="ECO:0000313" key="4">
    <source>
        <dbReference type="Proteomes" id="UP000010953"/>
    </source>
</evidence>
<protein>
    <submittedName>
        <fullName evidence="3">Iron binding protein from the HesB_IscA_SufA family</fullName>
    </submittedName>
</protein>
<evidence type="ECO:0000256" key="1">
    <source>
        <dbReference type="ARBA" id="ARBA00006718"/>
    </source>
</evidence>
<sequence>MDIFAPKNEPAAAIFHFGNMMIPIQITEKAQSEIRYIMANKNIPTDYALRVGVKGGGCGGMSYLLGFDKAKAGDEQFEIGGIPVLIEKKHLMFLMGMQVDFVDEAEARGFTFLNPEIPKRHDVASGEV</sequence>
<dbReference type="InterPro" id="IPR000361">
    <property type="entry name" value="ATAP_core_dom"/>
</dbReference>
<proteinExistence type="inferred from homology"/>
<dbReference type="Gene3D" id="2.60.300.12">
    <property type="entry name" value="HesB-like domain"/>
    <property type="match status" value="1"/>
</dbReference>
<organism evidence="3 4">
    <name type="scientific">Mariniradius saccharolyticus AK6</name>
    <dbReference type="NCBI Taxonomy" id="1239962"/>
    <lineage>
        <taxon>Bacteria</taxon>
        <taxon>Pseudomonadati</taxon>
        <taxon>Bacteroidota</taxon>
        <taxon>Cytophagia</taxon>
        <taxon>Cytophagales</taxon>
        <taxon>Cyclobacteriaceae</taxon>
        <taxon>Mariniradius</taxon>
    </lineage>
</organism>
<dbReference type="NCBIfam" id="TIGR00049">
    <property type="entry name" value="iron-sulfur cluster assembly accessory protein"/>
    <property type="match status" value="1"/>
</dbReference>
<dbReference type="STRING" id="1239962.C943_02851"/>